<proteinExistence type="predicted"/>
<sequence>MFDEQLTIRTERLVLRPFAPSDAVMVRSVIDEGAHSTALPPGAPGHVVGIPQWLAQGVHELWRSGQGIHLAMEAHRTIVGAISLFKTQWGAGTSEVGYGVHPAHRGRGYATEAVRGLTSSLLRPGALRRIELRANADNVASIRVAEKAGFTREGLLRGGGFEDDGPHDLVIFGMLRGDSQVERRLESDRLLLRPFVKRDAFDLLAAVKDDPEIGRWMPWAAGFTLEQALDWCTRVAHVGGAAVGGNYAIEPREGGRLAGAVGVQREDHERGDVEIGYWISPWARRQGYAVEATKTVTGFLFDAGFERVHLLVATGNHASQAVARRAGFIEEGILRKALRVSGGRADAVLFSVLKGEFW</sequence>
<dbReference type="RefSeq" id="WP_203945761.1">
    <property type="nucleotide sequence ID" value="NZ_BOOR01000027.1"/>
</dbReference>
<organism evidence="2 3">
    <name type="scientific">Planotetraspora thailandica</name>
    <dbReference type="NCBI Taxonomy" id="487172"/>
    <lineage>
        <taxon>Bacteria</taxon>
        <taxon>Bacillati</taxon>
        <taxon>Actinomycetota</taxon>
        <taxon>Actinomycetes</taxon>
        <taxon>Streptosporangiales</taxon>
        <taxon>Streptosporangiaceae</taxon>
        <taxon>Planotetraspora</taxon>
    </lineage>
</organism>
<dbReference type="SUPFAM" id="SSF55729">
    <property type="entry name" value="Acyl-CoA N-acyltransferases (Nat)"/>
    <property type="match status" value="2"/>
</dbReference>
<dbReference type="PANTHER" id="PTHR43441:SF10">
    <property type="entry name" value="ACETYLTRANSFERASE"/>
    <property type="match status" value="1"/>
</dbReference>
<feature type="domain" description="N-acetyltransferase" evidence="1">
    <location>
        <begin position="13"/>
        <end position="176"/>
    </location>
</feature>
<accession>A0A8J3V2L8</accession>
<protein>
    <recommendedName>
        <fullName evidence="1">N-acetyltransferase domain-containing protein</fullName>
    </recommendedName>
</protein>
<dbReference type="PANTHER" id="PTHR43441">
    <property type="entry name" value="RIBOSOMAL-PROTEIN-SERINE ACETYLTRANSFERASE"/>
    <property type="match status" value="1"/>
</dbReference>
<comment type="caution">
    <text evidence="2">The sequence shown here is derived from an EMBL/GenBank/DDBJ whole genome shotgun (WGS) entry which is preliminary data.</text>
</comment>
<dbReference type="Proteomes" id="UP000605992">
    <property type="component" value="Unassembled WGS sequence"/>
</dbReference>
<dbReference type="Pfam" id="PF13302">
    <property type="entry name" value="Acetyltransf_3"/>
    <property type="match status" value="2"/>
</dbReference>
<evidence type="ECO:0000313" key="3">
    <source>
        <dbReference type="Proteomes" id="UP000605992"/>
    </source>
</evidence>
<dbReference type="Gene3D" id="3.40.630.30">
    <property type="match status" value="2"/>
</dbReference>
<dbReference type="EMBL" id="BOOR01000027">
    <property type="protein sequence ID" value="GII55571.1"/>
    <property type="molecule type" value="Genomic_DNA"/>
</dbReference>
<dbReference type="InterPro" id="IPR051908">
    <property type="entry name" value="Ribosomal_N-acetyltransferase"/>
</dbReference>
<reference evidence="2" key="1">
    <citation type="submission" date="2021-01" db="EMBL/GenBank/DDBJ databases">
        <title>Whole genome shotgun sequence of Planotetraspora thailandica NBRC 104271.</title>
        <authorList>
            <person name="Komaki H."/>
            <person name="Tamura T."/>
        </authorList>
    </citation>
    <scope>NUCLEOTIDE SEQUENCE</scope>
    <source>
        <strain evidence="2">NBRC 104271</strain>
    </source>
</reference>
<dbReference type="CDD" id="cd04301">
    <property type="entry name" value="NAT_SF"/>
    <property type="match status" value="2"/>
</dbReference>
<dbReference type="InterPro" id="IPR016181">
    <property type="entry name" value="Acyl_CoA_acyltransferase"/>
</dbReference>
<evidence type="ECO:0000313" key="2">
    <source>
        <dbReference type="EMBL" id="GII55571.1"/>
    </source>
</evidence>
<dbReference type="GO" id="GO:0008999">
    <property type="term" value="F:protein-N-terminal-alanine acetyltransferase activity"/>
    <property type="evidence" value="ECO:0007669"/>
    <property type="project" value="TreeGrafter"/>
</dbReference>
<gene>
    <name evidence="2" type="ORF">Pth03_39600</name>
</gene>
<dbReference type="PROSITE" id="PS51186">
    <property type="entry name" value="GNAT"/>
    <property type="match status" value="2"/>
</dbReference>
<feature type="domain" description="N-acetyltransferase" evidence="1">
    <location>
        <begin position="190"/>
        <end position="355"/>
    </location>
</feature>
<keyword evidence="3" id="KW-1185">Reference proteome</keyword>
<name>A0A8J3V2L8_9ACTN</name>
<dbReference type="InterPro" id="IPR000182">
    <property type="entry name" value="GNAT_dom"/>
</dbReference>
<dbReference type="AlphaFoldDB" id="A0A8J3V2L8"/>
<dbReference type="GO" id="GO:0005737">
    <property type="term" value="C:cytoplasm"/>
    <property type="evidence" value="ECO:0007669"/>
    <property type="project" value="TreeGrafter"/>
</dbReference>
<dbReference type="GO" id="GO:1990189">
    <property type="term" value="F:protein N-terminal-serine acetyltransferase activity"/>
    <property type="evidence" value="ECO:0007669"/>
    <property type="project" value="TreeGrafter"/>
</dbReference>
<evidence type="ECO:0000259" key="1">
    <source>
        <dbReference type="PROSITE" id="PS51186"/>
    </source>
</evidence>